<dbReference type="Gene3D" id="1.10.260.40">
    <property type="entry name" value="lambda repressor-like DNA-binding domains"/>
    <property type="match status" value="1"/>
</dbReference>
<dbReference type="SMART" id="SM00530">
    <property type="entry name" value="HTH_XRE"/>
    <property type="match status" value="1"/>
</dbReference>
<evidence type="ECO:0000259" key="4">
    <source>
        <dbReference type="PROSITE" id="PS50943"/>
    </source>
</evidence>
<proteinExistence type="predicted"/>
<dbReference type="InterPro" id="IPR001387">
    <property type="entry name" value="Cro/C1-type_HTH"/>
</dbReference>
<evidence type="ECO:0000256" key="2">
    <source>
        <dbReference type="ARBA" id="ARBA00023125"/>
    </source>
</evidence>
<dbReference type="Pfam" id="PF01381">
    <property type="entry name" value="HTH_3"/>
    <property type="match status" value="1"/>
</dbReference>
<dbReference type="PATRIC" id="fig|270351.10.peg.645"/>
<keyword evidence="2 5" id="KW-0238">DNA-binding</keyword>
<dbReference type="PANTHER" id="PTHR36511">
    <property type="entry name" value="MERR FAMILY BACTERIAL REGULATORY PROTEIN"/>
    <property type="match status" value="1"/>
</dbReference>
<dbReference type="SUPFAM" id="SSF47413">
    <property type="entry name" value="lambda repressor-like DNA-binding domains"/>
    <property type="match status" value="1"/>
</dbReference>
<dbReference type="Proteomes" id="UP000061432">
    <property type="component" value="Chromosome"/>
</dbReference>
<evidence type="ECO:0000313" key="5">
    <source>
        <dbReference type="EMBL" id="BAQ44110.1"/>
    </source>
</evidence>
<dbReference type="InterPro" id="IPR052359">
    <property type="entry name" value="HTH-type_reg/antitoxin"/>
</dbReference>
<dbReference type="InterPro" id="IPR010982">
    <property type="entry name" value="Lambda_DNA-bd_dom_sf"/>
</dbReference>
<dbReference type="PANTHER" id="PTHR36511:SF3">
    <property type="entry name" value="ANTITOXIN HIGA-2"/>
    <property type="match status" value="1"/>
</dbReference>
<evidence type="ECO:0000256" key="3">
    <source>
        <dbReference type="ARBA" id="ARBA00023163"/>
    </source>
</evidence>
<dbReference type="OrthoDB" id="9799384at2"/>
<dbReference type="EMBL" id="AP014704">
    <property type="protein sequence ID" value="BAQ44110.1"/>
    <property type="molecule type" value="Genomic_DNA"/>
</dbReference>
<dbReference type="STRING" id="270351.Maq22A_c03330"/>
<feature type="domain" description="HTH cro/C1-type" evidence="4">
    <location>
        <begin position="53"/>
        <end position="97"/>
    </location>
</feature>
<protein>
    <submittedName>
        <fullName evidence="5">DNA-binding protein</fullName>
    </submittedName>
</protein>
<reference evidence="6" key="2">
    <citation type="submission" date="2015-01" db="EMBL/GenBank/DDBJ databases">
        <title>Complete genome sequence of Methylobacterium aquaticum strain 22A.</title>
        <authorList>
            <person name="Tani A."/>
            <person name="Ogura Y."/>
            <person name="Hayashi T."/>
        </authorList>
    </citation>
    <scope>NUCLEOTIDE SEQUENCE [LARGE SCALE GENOMIC DNA]</scope>
    <source>
        <strain evidence="6">MA-22A</strain>
    </source>
</reference>
<reference evidence="5 6" key="1">
    <citation type="journal article" date="2015" name="Genome Announc.">
        <title>Complete Genome Sequence of Methylobacterium aquaticum Strain 22A, Isolated from Racomitrium japonicum Moss.</title>
        <authorList>
            <person name="Tani A."/>
            <person name="Ogura Y."/>
            <person name="Hayashi T."/>
            <person name="Kimbara K."/>
        </authorList>
    </citation>
    <scope>NUCLEOTIDE SEQUENCE [LARGE SCALE GENOMIC DNA]</scope>
    <source>
        <strain evidence="5 6">MA-22A</strain>
    </source>
</reference>
<dbReference type="PROSITE" id="PS50943">
    <property type="entry name" value="HTH_CROC1"/>
    <property type="match status" value="1"/>
</dbReference>
<organism evidence="5 6">
    <name type="scientific">Methylobacterium aquaticum</name>
    <dbReference type="NCBI Taxonomy" id="270351"/>
    <lineage>
        <taxon>Bacteria</taxon>
        <taxon>Pseudomonadati</taxon>
        <taxon>Pseudomonadota</taxon>
        <taxon>Alphaproteobacteria</taxon>
        <taxon>Hyphomicrobiales</taxon>
        <taxon>Methylobacteriaceae</taxon>
        <taxon>Methylobacterium</taxon>
    </lineage>
</organism>
<dbReference type="AlphaFoldDB" id="A0A0C6FN93"/>
<dbReference type="CDD" id="cd00093">
    <property type="entry name" value="HTH_XRE"/>
    <property type="match status" value="1"/>
</dbReference>
<keyword evidence="3" id="KW-0804">Transcription</keyword>
<dbReference type="KEGG" id="maqu:Maq22A_c03330"/>
<name>A0A0C6FN93_9HYPH</name>
<evidence type="ECO:0000313" key="6">
    <source>
        <dbReference type="Proteomes" id="UP000061432"/>
    </source>
</evidence>
<gene>
    <name evidence="5" type="ORF">Maq22A_c03330</name>
</gene>
<evidence type="ECO:0000256" key="1">
    <source>
        <dbReference type="ARBA" id="ARBA00023015"/>
    </source>
</evidence>
<keyword evidence="1" id="KW-0805">Transcription regulation</keyword>
<sequence>MAKSTRSYRSDALQASHSAMQGLHKVGAIDKMAMRQFDATCLTPVDDLRPERIKNIREAAQMSQAIFALILNVTTSLVSQWERGEKKPSGPSLKLLALADSKGIDSIL</sequence>
<accession>A0A0C6FN93</accession>
<dbReference type="GO" id="GO:0003677">
    <property type="term" value="F:DNA binding"/>
    <property type="evidence" value="ECO:0007669"/>
    <property type="project" value="UniProtKB-KW"/>
</dbReference>
<dbReference type="RefSeq" id="WP_060845672.1">
    <property type="nucleotide sequence ID" value="NZ_AP014704.1"/>
</dbReference>